<evidence type="ECO:0000256" key="1">
    <source>
        <dbReference type="ARBA" id="ARBA00022617"/>
    </source>
</evidence>
<evidence type="ECO:0000313" key="7">
    <source>
        <dbReference type="Proteomes" id="UP000282818"/>
    </source>
</evidence>
<protein>
    <submittedName>
        <fullName evidence="6">Cytochrome c</fullName>
    </submittedName>
</protein>
<organism evidence="6 7">
    <name type="scientific">Neptunomonas marina</name>
    <dbReference type="NCBI Taxonomy" id="1815562"/>
    <lineage>
        <taxon>Bacteria</taxon>
        <taxon>Pseudomonadati</taxon>
        <taxon>Pseudomonadota</taxon>
        <taxon>Gammaproteobacteria</taxon>
        <taxon>Oceanospirillales</taxon>
        <taxon>Oceanospirillaceae</taxon>
        <taxon>Neptunomonas</taxon>
    </lineage>
</organism>
<dbReference type="PROSITE" id="PS51257">
    <property type="entry name" value="PROKAR_LIPOPROTEIN"/>
    <property type="match status" value="1"/>
</dbReference>
<keyword evidence="7" id="KW-1185">Reference proteome</keyword>
<evidence type="ECO:0000313" key="6">
    <source>
        <dbReference type="EMBL" id="RVU31379.1"/>
    </source>
</evidence>
<dbReference type="InterPro" id="IPR009056">
    <property type="entry name" value="Cyt_c-like_dom"/>
</dbReference>
<dbReference type="Proteomes" id="UP000282818">
    <property type="component" value="Unassembled WGS sequence"/>
</dbReference>
<dbReference type="GO" id="GO:0046872">
    <property type="term" value="F:metal ion binding"/>
    <property type="evidence" value="ECO:0007669"/>
    <property type="project" value="UniProtKB-KW"/>
</dbReference>
<evidence type="ECO:0000256" key="3">
    <source>
        <dbReference type="ARBA" id="ARBA00023004"/>
    </source>
</evidence>
<comment type="caution">
    <text evidence="6">The sequence shown here is derived from an EMBL/GenBank/DDBJ whole genome shotgun (WGS) entry which is preliminary data.</text>
</comment>
<evidence type="ECO:0000259" key="5">
    <source>
        <dbReference type="PROSITE" id="PS51007"/>
    </source>
</evidence>
<dbReference type="PROSITE" id="PS51007">
    <property type="entry name" value="CYTC"/>
    <property type="match status" value="1"/>
</dbReference>
<dbReference type="InterPro" id="IPR036909">
    <property type="entry name" value="Cyt_c-like_dom_sf"/>
</dbReference>
<evidence type="ECO:0000256" key="4">
    <source>
        <dbReference type="PROSITE-ProRule" id="PRU00433"/>
    </source>
</evidence>
<reference evidence="6 7" key="1">
    <citation type="submission" date="2019-01" db="EMBL/GenBank/DDBJ databases">
        <authorList>
            <person name="Chen W.-M."/>
        </authorList>
    </citation>
    <scope>NUCLEOTIDE SEQUENCE [LARGE SCALE GENOMIC DNA]</scope>
    <source>
        <strain evidence="6 7">HPM-16</strain>
    </source>
</reference>
<dbReference type="GO" id="GO:0020037">
    <property type="term" value="F:heme binding"/>
    <property type="evidence" value="ECO:0007669"/>
    <property type="project" value="InterPro"/>
</dbReference>
<keyword evidence="2 4" id="KW-0479">Metal-binding</keyword>
<dbReference type="SUPFAM" id="SSF46626">
    <property type="entry name" value="Cytochrome c"/>
    <property type="match status" value="1"/>
</dbReference>
<dbReference type="RefSeq" id="WP_127693237.1">
    <property type="nucleotide sequence ID" value="NZ_SACQ01000002.1"/>
</dbReference>
<gene>
    <name evidence="6" type="ORF">EOE65_05165</name>
</gene>
<keyword evidence="1 4" id="KW-0349">Heme</keyword>
<dbReference type="Gene3D" id="1.10.760.10">
    <property type="entry name" value="Cytochrome c-like domain"/>
    <property type="match status" value="1"/>
</dbReference>
<name>A0A437QAF7_9GAMM</name>
<dbReference type="Pfam" id="PF13442">
    <property type="entry name" value="Cytochrome_CBB3"/>
    <property type="match status" value="1"/>
</dbReference>
<dbReference type="AlphaFoldDB" id="A0A437QAF7"/>
<accession>A0A437QAF7</accession>
<sequence>MSRLAKPLAFLATAILLSGCWEQDPNTLRKGDDLYAYYCEACHVESGAGADLAKRSSNTPLKSHEVLLLMTYGNSKIAAHRTPMFAHLTEQQTDAIAEYVSRFK</sequence>
<evidence type="ECO:0000256" key="2">
    <source>
        <dbReference type="ARBA" id="ARBA00022723"/>
    </source>
</evidence>
<dbReference type="GO" id="GO:0009055">
    <property type="term" value="F:electron transfer activity"/>
    <property type="evidence" value="ECO:0007669"/>
    <property type="project" value="InterPro"/>
</dbReference>
<feature type="domain" description="Cytochrome c" evidence="5">
    <location>
        <begin position="26"/>
        <end position="104"/>
    </location>
</feature>
<keyword evidence="3 4" id="KW-0408">Iron</keyword>
<dbReference type="EMBL" id="SACQ01000002">
    <property type="protein sequence ID" value="RVU31379.1"/>
    <property type="molecule type" value="Genomic_DNA"/>
</dbReference>
<proteinExistence type="predicted"/>